<sequence length="51" mass="5275">MILLGAILLIIGMLVGVSLLTTIGGVLLVVGAILWILGASGRKVGGRKHYF</sequence>
<dbReference type="EMBL" id="CP002475">
    <property type="protein sequence ID" value="ADW02275.1"/>
    <property type="molecule type" value="Genomic_DNA"/>
</dbReference>
<evidence type="ECO:0000313" key="3">
    <source>
        <dbReference type="Proteomes" id="UP000002066"/>
    </source>
</evidence>
<name>A0A8D3WD63_STRFA</name>
<reference evidence="2 3" key="1">
    <citation type="submission" date="2011-01" db="EMBL/GenBank/DDBJ databases">
        <title>Complete sequence of chromosome of Streptomyces flavogriseus ATCC 33331.</title>
        <authorList>
            <consortium name="US DOE Joint Genome Institute"/>
            <person name="Lucas S."/>
            <person name="Copeland A."/>
            <person name="Lapidus A."/>
            <person name="Cheng J.-F."/>
            <person name="Goodwin L."/>
            <person name="Pitluck S."/>
            <person name="Davenport K."/>
            <person name="Detter J.C."/>
            <person name="Han C."/>
            <person name="Tapia R."/>
            <person name="Land M."/>
            <person name="Hauser L."/>
            <person name="Kyrpides N."/>
            <person name="Ivanova N."/>
            <person name="Ovchinnikova G."/>
            <person name="Pagani I."/>
            <person name="Brumm P."/>
            <person name="Mead D."/>
            <person name="Woyke T."/>
        </authorList>
    </citation>
    <scope>NUCLEOTIDE SEQUENCE [LARGE SCALE GENOMIC DNA]</scope>
    <source>
        <strain evidence="3">ATCC 33331 / IAF-45CD</strain>
    </source>
</reference>
<feature type="transmembrane region" description="Helical" evidence="1">
    <location>
        <begin position="6"/>
        <end position="37"/>
    </location>
</feature>
<organism evidence="2 3">
    <name type="scientific">Streptomyces pratensis (strain ATCC 33331 / IAF-45CD)</name>
    <dbReference type="NCBI Taxonomy" id="591167"/>
    <lineage>
        <taxon>Bacteria</taxon>
        <taxon>Bacillati</taxon>
        <taxon>Actinomycetota</taxon>
        <taxon>Actinomycetes</taxon>
        <taxon>Kitasatosporales</taxon>
        <taxon>Streptomycetaceae</taxon>
        <taxon>Streptomyces</taxon>
    </lineage>
</organism>
<keyword evidence="1" id="KW-0812">Transmembrane</keyword>
<evidence type="ECO:0000256" key="1">
    <source>
        <dbReference type="SAM" id="Phobius"/>
    </source>
</evidence>
<dbReference type="AlphaFoldDB" id="A0A8D3WD63"/>
<proteinExistence type="predicted"/>
<dbReference type="Proteomes" id="UP000002066">
    <property type="component" value="Chromosome"/>
</dbReference>
<protein>
    <submittedName>
        <fullName evidence="2">Uncharacterized protein</fullName>
    </submittedName>
</protein>
<accession>A0A8D3WD63</accession>
<keyword evidence="1" id="KW-0472">Membrane</keyword>
<evidence type="ECO:0000313" key="2">
    <source>
        <dbReference type="EMBL" id="ADW02275.1"/>
    </source>
</evidence>
<dbReference type="KEGG" id="sfa:Sfla_0815"/>
<keyword evidence="1" id="KW-1133">Transmembrane helix</keyword>
<gene>
    <name evidence="2" type="ordered locus">Sfla_0815</name>
</gene>